<dbReference type="Pfam" id="PF00378">
    <property type="entry name" value="ECH_1"/>
    <property type="match status" value="1"/>
</dbReference>
<dbReference type="PANTHER" id="PTHR11941">
    <property type="entry name" value="ENOYL-COA HYDRATASE-RELATED"/>
    <property type="match status" value="1"/>
</dbReference>
<evidence type="ECO:0000256" key="1">
    <source>
        <dbReference type="ARBA" id="ARBA00005254"/>
    </source>
</evidence>
<dbReference type="SUPFAM" id="SSF52096">
    <property type="entry name" value="ClpP/crotonase"/>
    <property type="match status" value="1"/>
</dbReference>
<evidence type="ECO:0000256" key="3">
    <source>
        <dbReference type="ARBA" id="ARBA00023239"/>
    </source>
</evidence>
<dbReference type="GO" id="GO:0016829">
    <property type="term" value="F:lyase activity"/>
    <property type="evidence" value="ECO:0007669"/>
    <property type="project" value="UniProtKB-KW"/>
</dbReference>
<sequence>MAPNDLGMDAMESLQFLSWSSEGPIGTVWLDRGPVNAVDGQMYREIKHLFTHLEDYLPDARVVVVAGRGKHFCAGNDLSEFQTMTPENAPERMREVREAFFAIYDAPVPTIAAVQGVAVGTGVAIASSCDLLVAAEGARFSLPEINVGVMGGAKHLSRLVPQAVVRLMHFTGDLVTAEELLPHGGILKLVPESDLLSSAYEVARGIARHSPVALRFAKRSLNTIEYMDLKQGYEFEQGLSGELSAYEDAKEAVNAFIEHREPVYVGR</sequence>
<keyword evidence="5" id="KW-1185">Reference proteome</keyword>
<dbReference type="STRING" id="1798228.SAMN05216574_12265"/>
<accession>A0A1I2KMW9</accession>
<evidence type="ECO:0000313" key="4">
    <source>
        <dbReference type="EMBL" id="SFF68324.1"/>
    </source>
</evidence>
<dbReference type="InterPro" id="IPR029045">
    <property type="entry name" value="ClpP/crotonase-like_dom_sf"/>
</dbReference>
<dbReference type="InterPro" id="IPR001753">
    <property type="entry name" value="Enoyl-CoA_hydra/iso"/>
</dbReference>
<evidence type="ECO:0000313" key="5">
    <source>
        <dbReference type="Proteomes" id="UP000198589"/>
    </source>
</evidence>
<dbReference type="InterPro" id="IPR014748">
    <property type="entry name" value="Enoyl-CoA_hydra_C"/>
</dbReference>
<dbReference type="Proteomes" id="UP000198589">
    <property type="component" value="Unassembled WGS sequence"/>
</dbReference>
<dbReference type="Gene3D" id="1.10.12.10">
    <property type="entry name" value="Lyase 2-enoyl-coa Hydratase, Chain A, domain 2"/>
    <property type="match status" value="1"/>
</dbReference>
<dbReference type="AlphaFoldDB" id="A0A1I2KMW9"/>
<dbReference type="Gene3D" id="3.90.226.10">
    <property type="entry name" value="2-enoyl-CoA Hydratase, Chain A, domain 1"/>
    <property type="match status" value="1"/>
</dbReference>
<dbReference type="CDD" id="cd06558">
    <property type="entry name" value="crotonase-like"/>
    <property type="match status" value="1"/>
</dbReference>
<gene>
    <name evidence="4" type="ORF">SAMN05216574_12265</name>
</gene>
<protein>
    <submittedName>
        <fullName evidence="4">Enoyl-CoA hydratase</fullName>
    </submittedName>
</protein>
<dbReference type="GO" id="GO:0006635">
    <property type="term" value="P:fatty acid beta-oxidation"/>
    <property type="evidence" value="ECO:0007669"/>
    <property type="project" value="TreeGrafter"/>
</dbReference>
<keyword evidence="3" id="KW-0456">Lyase</keyword>
<reference evidence="5" key="1">
    <citation type="submission" date="2016-10" db="EMBL/GenBank/DDBJ databases">
        <authorList>
            <person name="Varghese N."/>
            <person name="Submissions S."/>
        </authorList>
    </citation>
    <scope>NUCLEOTIDE SEQUENCE [LARGE SCALE GENOMIC DNA]</scope>
    <source>
        <strain evidence="5">DSM 46838</strain>
    </source>
</reference>
<dbReference type="EMBL" id="FOND01000022">
    <property type="protein sequence ID" value="SFF68324.1"/>
    <property type="molecule type" value="Genomic_DNA"/>
</dbReference>
<name>A0A1I2KMW9_9ACTN</name>
<evidence type="ECO:0000256" key="2">
    <source>
        <dbReference type="ARBA" id="ARBA00023098"/>
    </source>
</evidence>
<comment type="similarity">
    <text evidence="1">Belongs to the enoyl-CoA hydratase/isomerase family.</text>
</comment>
<keyword evidence="2" id="KW-0443">Lipid metabolism</keyword>
<proteinExistence type="inferred from homology"/>
<organism evidence="4 5">
    <name type="scientific">Blastococcus tunisiensis</name>
    <dbReference type="NCBI Taxonomy" id="1798228"/>
    <lineage>
        <taxon>Bacteria</taxon>
        <taxon>Bacillati</taxon>
        <taxon>Actinomycetota</taxon>
        <taxon>Actinomycetes</taxon>
        <taxon>Geodermatophilales</taxon>
        <taxon>Geodermatophilaceae</taxon>
        <taxon>Blastococcus</taxon>
    </lineage>
</organism>
<dbReference type="PANTHER" id="PTHR11941:SF169">
    <property type="entry name" value="(7AS)-7A-METHYL-1,5-DIOXO-2,3,5,6,7,7A-HEXAHYDRO-1H-INDENE-CARBOXYL-COA HYDROLASE"/>
    <property type="match status" value="1"/>
</dbReference>